<reference evidence="1 2" key="1">
    <citation type="journal article" date="2015" name="Int. J. Syst. Evol. Microbiol.">
        <title>Rhizobium anhuiense sp. nov., isolated from effective nodules of Vicia faba and Pisum sativum.</title>
        <authorList>
            <person name="Zhang Y.J."/>
            <person name="Zheng W.T."/>
            <person name="Everall I."/>
            <person name="Young J.P."/>
            <person name="Zhang X.X."/>
            <person name="Tian C.F."/>
            <person name="Sui X.H."/>
            <person name="Wang E.T."/>
            <person name="Chen W.X."/>
        </authorList>
    </citation>
    <scope>NUCLEOTIDE SEQUENCE [LARGE SCALE GENOMIC DNA]</scope>
    <source>
        <strain evidence="1 2">CCBAU 23252</strain>
    </source>
</reference>
<proteinExistence type="predicted"/>
<dbReference type="EMBL" id="RIBW01000025">
    <property type="protein sequence ID" value="RUL96135.1"/>
    <property type="molecule type" value="Genomic_DNA"/>
</dbReference>
<evidence type="ECO:0000313" key="2">
    <source>
        <dbReference type="Proteomes" id="UP000273611"/>
    </source>
</evidence>
<sequence length="60" mass="6989">METDSRWSDTRHHWQQKISALNNPQALEGARGLFYAVGQFWLQEWPVLAVFGQDQLGFLI</sequence>
<comment type="caution">
    <text evidence="1">The sequence shown here is derived from an EMBL/GenBank/DDBJ whole genome shotgun (WGS) entry which is preliminary data.</text>
</comment>
<dbReference type="AlphaFoldDB" id="A0A3S0PXJ2"/>
<evidence type="ECO:0000313" key="1">
    <source>
        <dbReference type="EMBL" id="RUL96135.1"/>
    </source>
</evidence>
<protein>
    <submittedName>
        <fullName evidence="1">Uncharacterized protein</fullName>
    </submittedName>
</protein>
<gene>
    <name evidence="1" type="ORF">EEQ99_32265</name>
</gene>
<organism evidence="1 2">
    <name type="scientific">Rhizobium anhuiense</name>
    <dbReference type="NCBI Taxonomy" id="1184720"/>
    <lineage>
        <taxon>Bacteria</taxon>
        <taxon>Pseudomonadati</taxon>
        <taxon>Pseudomonadota</taxon>
        <taxon>Alphaproteobacteria</taxon>
        <taxon>Hyphomicrobiales</taxon>
        <taxon>Rhizobiaceae</taxon>
        <taxon>Rhizobium/Agrobacterium group</taxon>
        <taxon>Rhizobium</taxon>
    </lineage>
</organism>
<accession>A0A3S0PXJ2</accession>
<dbReference type="Proteomes" id="UP000273611">
    <property type="component" value="Unassembled WGS sequence"/>
</dbReference>
<name>A0A3S0PXJ2_9HYPH</name>